<dbReference type="Gene3D" id="3.30.470.20">
    <property type="entry name" value="ATP-grasp fold, B domain"/>
    <property type="match status" value="1"/>
</dbReference>
<protein>
    <recommendedName>
        <fullName evidence="6">Phosphoenolpyruvate synthase</fullName>
        <ecNumber evidence="5">2.7.9.2</ecNumber>
    </recommendedName>
    <alternativeName>
        <fullName evidence="13">Pyruvate, water dikinase</fullName>
    </alternativeName>
</protein>
<evidence type="ECO:0000256" key="2">
    <source>
        <dbReference type="ARBA" id="ARBA00002988"/>
    </source>
</evidence>
<evidence type="ECO:0000256" key="5">
    <source>
        <dbReference type="ARBA" id="ARBA00011996"/>
    </source>
</evidence>
<dbReference type="Proteomes" id="UP000614469">
    <property type="component" value="Unassembled WGS sequence"/>
</dbReference>
<dbReference type="PANTHER" id="PTHR43030:SF1">
    <property type="entry name" value="PHOSPHOENOLPYRUVATE SYNTHASE"/>
    <property type="match status" value="1"/>
</dbReference>
<name>A0A8J6NJ39_9CHLR</name>
<reference evidence="16 17" key="1">
    <citation type="submission" date="2020-08" db="EMBL/GenBank/DDBJ databases">
        <title>Bridging the membrane lipid divide: bacteria of the FCB group superphylum have the potential to synthesize archaeal ether lipids.</title>
        <authorList>
            <person name="Villanueva L."/>
            <person name="Von Meijenfeldt F.A.B."/>
            <person name="Westbye A.B."/>
            <person name="Yadav S."/>
            <person name="Hopmans E.C."/>
            <person name="Dutilh B.E."/>
            <person name="Sinninghe Damste J.S."/>
        </authorList>
    </citation>
    <scope>NUCLEOTIDE SEQUENCE [LARGE SCALE GENOMIC DNA]</scope>
    <source>
        <strain evidence="16">NIOZ-UU36</strain>
    </source>
</reference>
<evidence type="ECO:0000256" key="4">
    <source>
        <dbReference type="ARBA" id="ARBA00007837"/>
    </source>
</evidence>
<evidence type="ECO:0000256" key="6">
    <source>
        <dbReference type="ARBA" id="ARBA00021623"/>
    </source>
</evidence>
<keyword evidence="7" id="KW-0808">Transferase</keyword>
<dbReference type="EMBL" id="JACNJN010000175">
    <property type="protein sequence ID" value="MBC8336591.1"/>
    <property type="molecule type" value="Genomic_DNA"/>
</dbReference>
<comment type="cofactor">
    <cofactor evidence="1">
        <name>Mg(2+)</name>
        <dbReference type="ChEBI" id="CHEBI:18420"/>
    </cofactor>
</comment>
<evidence type="ECO:0000256" key="1">
    <source>
        <dbReference type="ARBA" id="ARBA00001946"/>
    </source>
</evidence>
<evidence type="ECO:0000256" key="3">
    <source>
        <dbReference type="ARBA" id="ARBA00004742"/>
    </source>
</evidence>
<evidence type="ECO:0000313" key="16">
    <source>
        <dbReference type="EMBL" id="MBC8336591.1"/>
    </source>
</evidence>
<evidence type="ECO:0000256" key="11">
    <source>
        <dbReference type="ARBA" id="ARBA00022840"/>
    </source>
</evidence>
<comment type="caution">
    <text evidence="16">The sequence shown here is derived from an EMBL/GenBank/DDBJ whole genome shotgun (WGS) entry which is preliminary data.</text>
</comment>
<evidence type="ECO:0000313" key="17">
    <source>
        <dbReference type="Proteomes" id="UP000614469"/>
    </source>
</evidence>
<comment type="catalytic activity">
    <reaction evidence="14">
        <text>pyruvate + ATP + H2O = phosphoenolpyruvate + AMP + phosphate + 2 H(+)</text>
        <dbReference type="Rhea" id="RHEA:11364"/>
        <dbReference type="ChEBI" id="CHEBI:15361"/>
        <dbReference type="ChEBI" id="CHEBI:15377"/>
        <dbReference type="ChEBI" id="CHEBI:15378"/>
        <dbReference type="ChEBI" id="CHEBI:30616"/>
        <dbReference type="ChEBI" id="CHEBI:43474"/>
        <dbReference type="ChEBI" id="CHEBI:58702"/>
        <dbReference type="ChEBI" id="CHEBI:456215"/>
        <dbReference type="EC" id="2.7.9.2"/>
    </reaction>
</comment>
<keyword evidence="10" id="KW-0418">Kinase</keyword>
<evidence type="ECO:0000256" key="10">
    <source>
        <dbReference type="ARBA" id="ARBA00022777"/>
    </source>
</evidence>
<evidence type="ECO:0000256" key="7">
    <source>
        <dbReference type="ARBA" id="ARBA00022679"/>
    </source>
</evidence>
<dbReference type="Pfam" id="PF01326">
    <property type="entry name" value="PPDK_N"/>
    <property type="match status" value="1"/>
</dbReference>
<keyword evidence="11" id="KW-0067">ATP-binding</keyword>
<organism evidence="16 17">
    <name type="scientific">Candidatus Desulfolinea nitratireducens</name>
    <dbReference type="NCBI Taxonomy" id="2841698"/>
    <lineage>
        <taxon>Bacteria</taxon>
        <taxon>Bacillati</taxon>
        <taxon>Chloroflexota</taxon>
        <taxon>Anaerolineae</taxon>
        <taxon>Anaerolineales</taxon>
        <taxon>Anaerolineales incertae sedis</taxon>
        <taxon>Candidatus Desulfolinea</taxon>
    </lineage>
</organism>
<feature type="domain" description="Pyruvate phosphate dikinase AMP/ATP-binding" evidence="15">
    <location>
        <begin position="197"/>
        <end position="582"/>
    </location>
</feature>
<dbReference type="InterPro" id="IPR006319">
    <property type="entry name" value="PEP_synth"/>
</dbReference>
<keyword evidence="9" id="KW-0547">Nucleotide-binding</keyword>
<keyword evidence="8" id="KW-0479">Metal-binding</keyword>
<dbReference type="InterPro" id="IPR013815">
    <property type="entry name" value="ATP_grasp_subdomain_1"/>
</dbReference>
<evidence type="ECO:0000259" key="15">
    <source>
        <dbReference type="Pfam" id="PF01326"/>
    </source>
</evidence>
<accession>A0A8J6NJ39</accession>
<dbReference type="InterPro" id="IPR002192">
    <property type="entry name" value="PPDK_AMP/ATP-bd"/>
</dbReference>
<dbReference type="SUPFAM" id="SSF56059">
    <property type="entry name" value="Glutathione synthetase ATP-binding domain-like"/>
    <property type="match status" value="1"/>
</dbReference>
<dbReference type="EC" id="2.7.9.2" evidence="5"/>
<proteinExistence type="inferred from homology"/>
<dbReference type="GO" id="GO:0005524">
    <property type="term" value="F:ATP binding"/>
    <property type="evidence" value="ECO:0007669"/>
    <property type="project" value="UniProtKB-KW"/>
</dbReference>
<sequence>MTLAAPSSDRILNIYLTLNQYPVLSSRIRARMRRELFERGIISRENFNTEAREKAVISQEREGLRDPFSEETSEIWELRLARIRDSLTDFYFAYNFPYDHLEEIIVKILAERGSLTPDLITFNPELAPQDMIFDQATAIESLPPDQREILEARLQDIKVVLIRTLISDQLAYIKIAKEWFQISDLQKIRKRKIGEGKIGGKSAGMLLAARILAEVAPDEIKALIRTPDSYYLGSGVMYDFMENNGLMRWADQKYEPEEVIREDYPKLLKEFCESKFPDEILEPLRALIEKAGKQPLIVRSSSLLEDNFGSSFAGKYESFFCPNQGSVEENLAALTDAIARVYASALRLEPIVYRAQVGLIDYDERIAILIQFVEGEKVGDYFLPHGAGVAFSRNLYRWSPDIRREDGFLRLVWGLGTRAVDQTGNDYPRLVALSRPLLQPADNIKAIQRYSQQYVDLIDLKTNEFRALPVSEVVNSRYAPLRYIAQNIEGGFLSSLHTNLIDKEKLVINFDELLRRTKFAEHMKTALSLLEKHYKAPVDTEFAIKILEPRSIQPKVEITILQCRPQSQIEEGKEVNLPSKIAKKKIIFSTRRMVPRGSVSNIRYVLFVPPEGYFSIASQGERNKLERAIGHLNAALDKEIYIAVGPGRWGTSSPDLGVHIGYADIYNTRALVELSGEGVGTAPEPSFGTHFFQDLMEAKIYPLAIYLDDEDVIFNRKFFYKTPNHIQDWISADESLMKCLRVIDVKDFLPKHHLSLVMDDEKGKAVAYLEREDQGMVSI</sequence>
<evidence type="ECO:0000256" key="14">
    <source>
        <dbReference type="ARBA" id="ARBA00047700"/>
    </source>
</evidence>
<evidence type="ECO:0000256" key="9">
    <source>
        <dbReference type="ARBA" id="ARBA00022741"/>
    </source>
</evidence>
<keyword evidence="12" id="KW-0460">Magnesium</keyword>
<comment type="pathway">
    <text evidence="3">Carbohydrate biosynthesis; gluconeogenesis.</text>
</comment>
<evidence type="ECO:0000256" key="12">
    <source>
        <dbReference type="ARBA" id="ARBA00022842"/>
    </source>
</evidence>
<comment type="similarity">
    <text evidence="4">Belongs to the PEP-utilizing enzyme family.</text>
</comment>
<evidence type="ECO:0000256" key="13">
    <source>
        <dbReference type="ARBA" id="ARBA00033470"/>
    </source>
</evidence>
<evidence type="ECO:0000256" key="8">
    <source>
        <dbReference type="ARBA" id="ARBA00022723"/>
    </source>
</evidence>
<dbReference type="GO" id="GO:0046872">
    <property type="term" value="F:metal ion binding"/>
    <property type="evidence" value="ECO:0007669"/>
    <property type="project" value="UniProtKB-KW"/>
</dbReference>
<dbReference type="PANTHER" id="PTHR43030">
    <property type="entry name" value="PHOSPHOENOLPYRUVATE SYNTHASE"/>
    <property type="match status" value="1"/>
</dbReference>
<dbReference type="AlphaFoldDB" id="A0A8J6NJ39"/>
<dbReference type="Gene3D" id="3.30.1490.20">
    <property type="entry name" value="ATP-grasp fold, A domain"/>
    <property type="match status" value="1"/>
</dbReference>
<gene>
    <name evidence="16" type="ORF">H8E29_15120</name>
</gene>
<dbReference type="GO" id="GO:0008986">
    <property type="term" value="F:pyruvate, water dikinase activity"/>
    <property type="evidence" value="ECO:0007669"/>
    <property type="project" value="UniProtKB-EC"/>
</dbReference>
<comment type="function">
    <text evidence="2">Catalyzes the phosphorylation of pyruvate to phosphoenolpyruvate.</text>
</comment>